<evidence type="ECO:0000313" key="2">
    <source>
        <dbReference type="EMBL" id="KON29862.1"/>
    </source>
</evidence>
<accession>A0A0M0BMR0</accession>
<feature type="region of interest" description="Disordered" evidence="1">
    <location>
        <begin position="62"/>
        <end position="90"/>
    </location>
</feature>
<evidence type="ECO:0000256" key="1">
    <source>
        <dbReference type="SAM" id="MobiDB-lite"/>
    </source>
</evidence>
<evidence type="ECO:0000313" key="3">
    <source>
        <dbReference type="Proteomes" id="UP000037210"/>
    </source>
</evidence>
<dbReference type="PATRIC" id="fig|1685127.3.peg.1474"/>
<dbReference type="Proteomes" id="UP000037210">
    <property type="component" value="Unassembled WGS sequence"/>
</dbReference>
<dbReference type="AlphaFoldDB" id="A0A0M0BMR0"/>
<feature type="compositionally biased region" description="Basic residues" evidence="1">
    <location>
        <begin position="68"/>
        <end position="84"/>
    </location>
</feature>
<name>A0A0M0BMR0_9ARCH</name>
<comment type="caution">
    <text evidence="2">The sequence shown here is derived from an EMBL/GenBank/DDBJ whole genome shotgun (WGS) entry which is preliminary data.</text>
</comment>
<dbReference type="EMBL" id="LFWZ01000049">
    <property type="protein sequence ID" value="KON29862.1"/>
    <property type="molecule type" value="Genomic_DNA"/>
</dbReference>
<protein>
    <submittedName>
        <fullName evidence="2">Uncharacterized protein</fullName>
    </submittedName>
</protein>
<sequence>MTGRLATEFMETSSLKELVTMVEREISHYTSKKEEYSERLGNFLRESEEKHGDEDWFKRLSLGEKLPKGKPKRKEKGGRKKRGKKGGEPGEWVPFHSVHLSSSVQGEAELMFEAIEVITARIGALEEAKESIEELRSVGIGEEAVYIVLLREGVPEKIVIKPTGAEAAQKFIFSKGFTVVQLLQPRPA</sequence>
<gene>
    <name evidence="2" type="ORF">AC482_05425</name>
</gene>
<reference evidence="2 3" key="1">
    <citation type="submission" date="2015-06" db="EMBL/GenBank/DDBJ databases">
        <title>New insights into the roles of widespread benthic archaea in carbon and nitrogen cycling.</title>
        <authorList>
            <person name="Lazar C.S."/>
            <person name="Baker B.J."/>
            <person name="Seitz K.W."/>
            <person name="Hyde A.S."/>
            <person name="Dick G.J."/>
            <person name="Hinrichs K.-U."/>
            <person name="Teske A.P."/>
        </authorList>
    </citation>
    <scope>NUCLEOTIDE SEQUENCE [LARGE SCALE GENOMIC DNA]</scope>
    <source>
        <strain evidence="2">DG-45</strain>
    </source>
</reference>
<organism evidence="2 3">
    <name type="scientific">miscellaneous Crenarchaeota group-15 archaeon DG-45</name>
    <dbReference type="NCBI Taxonomy" id="1685127"/>
    <lineage>
        <taxon>Archaea</taxon>
        <taxon>Candidatus Bathyarchaeota</taxon>
        <taxon>MCG-15</taxon>
    </lineage>
</organism>
<proteinExistence type="predicted"/>